<dbReference type="SUPFAM" id="SSF52777">
    <property type="entry name" value="CoA-dependent acyltransferases"/>
    <property type="match status" value="1"/>
</dbReference>
<dbReference type="HOGENOM" id="CLU_024469_1_1_1"/>
<evidence type="ECO:0000313" key="2">
    <source>
        <dbReference type="EMBL" id="KDQ61358.1"/>
    </source>
</evidence>
<dbReference type="InterPro" id="IPR052058">
    <property type="entry name" value="Alcohol_O-acetyltransferase"/>
</dbReference>
<dbReference type="PANTHER" id="PTHR28037:SF1">
    <property type="entry name" value="ALCOHOL O-ACETYLTRANSFERASE 1-RELATED"/>
    <property type="match status" value="1"/>
</dbReference>
<feature type="region of interest" description="Disordered" evidence="1">
    <location>
        <begin position="402"/>
        <end position="433"/>
    </location>
</feature>
<name>A0A067Q2R5_9AGAM</name>
<dbReference type="Pfam" id="PF07247">
    <property type="entry name" value="AATase"/>
    <property type="match status" value="1"/>
</dbReference>
<protein>
    <recommendedName>
        <fullName evidence="4">Alcohol acetyltransferase</fullName>
    </recommendedName>
</protein>
<gene>
    <name evidence="2" type="ORF">JAAARDRAFT_66485</name>
</gene>
<dbReference type="STRING" id="933084.A0A067Q2R5"/>
<keyword evidence="3" id="KW-1185">Reference proteome</keyword>
<dbReference type="InterPro" id="IPR010828">
    <property type="entry name" value="Atf2/Sli1-like"/>
</dbReference>
<evidence type="ECO:0008006" key="4">
    <source>
        <dbReference type="Google" id="ProtNLM"/>
    </source>
</evidence>
<dbReference type="Gene3D" id="3.30.559.10">
    <property type="entry name" value="Chloramphenicol acetyltransferase-like domain"/>
    <property type="match status" value="1"/>
</dbReference>
<feature type="compositionally biased region" description="Low complexity" evidence="1">
    <location>
        <begin position="423"/>
        <end position="433"/>
    </location>
</feature>
<dbReference type="PANTHER" id="PTHR28037">
    <property type="entry name" value="ALCOHOL O-ACETYLTRANSFERASE 1-RELATED"/>
    <property type="match status" value="1"/>
</dbReference>
<dbReference type="InterPro" id="IPR023213">
    <property type="entry name" value="CAT-like_dom_sf"/>
</dbReference>
<dbReference type="Proteomes" id="UP000027265">
    <property type="component" value="Unassembled WGS sequence"/>
</dbReference>
<dbReference type="AlphaFoldDB" id="A0A067Q2R5"/>
<dbReference type="InParanoid" id="A0A067Q2R5"/>
<evidence type="ECO:0000256" key="1">
    <source>
        <dbReference type="SAM" id="MobiDB-lite"/>
    </source>
</evidence>
<organism evidence="2 3">
    <name type="scientific">Jaapia argillacea MUCL 33604</name>
    <dbReference type="NCBI Taxonomy" id="933084"/>
    <lineage>
        <taxon>Eukaryota</taxon>
        <taxon>Fungi</taxon>
        <taxon>Dikarya</taxon>
        <taxon>Basidiomycota</taxon>
        <taxon>Agaricomycotina</taxon>
        <taxon>Agaricomycetes</taxon>
        <taxon>Agaricomycetidae</taxon>
        <taxon>Jaapiales</taxon>
        <taxon>Jaapiaceae</taxon>
        <taxon>Jaapia</taxon>
    </lineage>
</organism>
<dbReference type="OrthoDB" id="2150604at2759"/>
<dbReference type="FunCoup" id="A0A067Q2R5">
    <property type="interactions" value="2"/>
</dbReference>
<proteinExistence type="predicted"/>
<dbReference type="GO" id="GO:0008080">
    <property type="term" value="F:N-acetyltransferase activity"/>
    <property type="evidence" value="ECO:0007669"/>
    <property type="project" value="TreeGrafter"/>
</dbReference>
<dbReference type="EMBL" id="KL197712">
    <property type="protein sequence ID" value="KDQ61358.1"/>
    <property type="molecule type" value="Genomic_DNA"/>
</dbReference>
<accession>A0A067Q2R5</accession>
<reference evidence="3" key="1">
    <citation type="journal article" date="2014" name="Proc. Natl. Acad. Sci. U.S.A.">
        <title>Extensive sampling of basidiomycete genomes demonstrates inadequacy of the white-rot/brown-rot paradigm for wood decay fungi.</title>
        <authorList>
            <person name="Riley R."/>
            <person name="Salamov A.A."/>
            <person name="Brown D.W."/>
            <person name="Nagy L.G."/>
            <person name="Floudas D."/>
            <person name="Held B.W."/>
            <person name="Levasseur A."/>
            <person name="Lombard V."/>
            <person name="Morin E."/>
            <person name="Otillar R."/>
            <person name="Lindquist E.A."/>
            <person name="Sun H."/>
            <person name="LaButti K.M."/>
            <person name="Schmutz J."/>
            <person name="Jabbour D."/>
            <person name="Luo H."/>
            <person name="Baker S.E."/>
            <person name="Pisabarro A.G."/>
            <person name="Walton J.D."/>
            <person name="Blanchette R.A."/>
            <person name="Henrissat B."/>
            <person name="Martin F."/>
            <person name="Cullen D."/>
            <person name="Hibbett D.S."/>
            <person name="Grigoriev I.V."/>
        </authorList>
    </citation>
    <scope>NUCLEOTIDE SEQUENCE [LARGE SCALE GENOMIC DNA]</scope>
    <source>
        <strain evidence="3">MUCL 33604</strain>
    </source>
</reference>
<sequence length="500" mass="54739">MAARKDAEIRRAGRMERYHITRHHLGFDSCVLVAAQYHSSSGTLGPLTLFPALAHLIHTHAALSVHLTGDLFHNPAFSRLPSIDLSLVVQFVQEEHTLQQVAEDQLSKAFDTSSNVLPLWRLVVLPNGLVFFAYHHAIGDGMSGLAFHRGLLAALNTPFTFTSDTIVQVPTNITLVPPLEHLTPTSPSPTKLFKTIFNLYAPTSWTRRVSAWTGTPVSYSGSLRINIKFIEFTPSDITQFKKMCREHGTTLTAAFHALAVSALASLLDSSDDDVNSASVVGSMKKGKRYKYISIYIPISLRSFTKTSPDAMCDHVSAYHTYTPLHSYLPLPLPASASLPCKDTPNPTHDLTAFWSQARILSQKLKENKARSRQETGLLKFLFGDYEGFFRDKVGKKREGGLELSNVGSLSPSPTTAPSPPTTTSPTTVPCPTQPSTQWQIHKVYFTQNDVVCGAALKMNVVGDGLGGVNVGVSWGEGLGEEFVRRFREAFAFVLGGGVEV</sequence>
<evidence type="ECO:0000313" key="3">
    <source>
        <dbReference type="Proteomes" id="UP000027265"/>
    </source>
</evidence>